<dbReference type="InterPro" id="IPR036280">
    <property type="entry name" value="Multihaem_cyt_sf"/>
</dbReference>
<feature type="transmembrane region" description="Helical" evidence="3">
    <location>
        <begin position="7"/>
        <end position="25"/>
    </location>
</feature>
<dbReference type="Gene3D" id="1.20.850.10">
    <property type="entry name" value="Hydroxylamine Oxidoreductase, Chain A, domain 2"/>
    <property type="match status" value="1"/>
</dbReference>
<dbReference type="RefSeq" id="WP_140943860.1">
    <property type="nucleotide sequence ID" value="NZ_FAOO01000001.1"/>
</dbReference>
<dbReference type="SUPFAM" id="SSF48695">
    <property type="entry name" value="Multiheme cytochromes"/>
    <property type="match status" value="1"/>
</dbReference>
<gene>
    <name evidence="4" type="ORF">JGI1_00040</name>
</gene>
<dbReference type="Pfam" id="PF13447">
    <property type="entry name" value="Multi-haem_cyto"/>
    <property type="match status" value="2"/>
</dbReference>
<dbReference type="PANTHER" id="PTHR35038:SF8">
    <property type="entry name" value="C-TYPE POLYHEME CYTOCHROME OMCC"/>
    <property type="match status" value="1"/>
</dbReference>
<dbReference type="OrthoDB" id="9814800at2"/>
<evidence type="ECO:0000256" key="2">
    <source>
        <dbReference type="SAM" id="Coils"/>
    </source>
</evidence>
<keyword evidence="5" id="KW-1185">Reference proteome</keyword>
<keyword evidence="3" id="KW-0472">Membrane</keyword>
<dbReference type="Proteomes" id="UP000320623">
    <property type="component" value="Unassembled WGS sequence"/>
</dbReference>
<dbReference type="STRING" id="1643428.GCA_001442855_00037"/>
<proteinExistence type="predicted"/>
<dbReference type="Gene3D" id="1.10.780.10">
    <property type="entry name" value="Hydroxylamine Oxidoreductase, Chain A, domain 1"/>
    <property type="match status" value="1"/>
</dbReference>
<evidence type="ECO:0000256" key="1">
    <source>
        <dbReference type="ARBA" id="ARBA00022729"/>
    </source>
</evidence>
<evidence type="ECO:0000313" key="5">
    <source>
        <dbReference type="Proteomes" id="UP000320623"/>
    </source>
</evidence>
<keyword evidence="2" id="KW-0175">Coiled coil</keyword>
<reference evidence="5" key="1">
    <citation type="submission" date="2015-11" db="EMBL/GenBank/DDBJ databases">
        <authorList>
            <person name="Varghese N."/>
        </authorList>
    </citation>
    <scope>NUCLEOTIDE SEQUENCE [LARGE SCALE GENOMIC DNA]</scope>
</reference>
<accession>A0A0S4MPX2</accession>
<sequence>MKHIINLLAFLFVPVLIVISLVVFYPDVSKAVKTAQAQECIDCHVSKGITASAIRDWKLSKHYEAGVTCADCHIPVKEAVKEIHESKSSCEDKRVRRLVSPRNCAQCHEDKVNEFERGKHALAWVAMMAMPTTKDQPSVLIEGEKGCGGCHRIGRDEGKCDACHTRHKFSTVEARKPEACMTCHMGFDHPQWEMWSTSKHGTIYFTEGKNWDFSKPLSQWYKEPYKADSSTPRAPVCQTCHMPNGDHGVKTAWGFLALRVAEKDPEWAKLRNTIMRGLGVLDEKGNFTERIKVIEAGKVVRLTAEEWEAERNRMIKICSQCHSPSFAKEQLEKADQVIKESDKLMAEAIEIVESLYRDGILERPKDYPLHTDLLRFYEVRHPIEQKLYVMFLEHRMRSFQGAFHMNPDYQHWYGWAEMKKDLAEIKHEAEMLRKQYAQAKQKK</sequence>
<dbReference type="AlphaFoldDB" id="A0A0S4MPX2"/>
<protein>
    <submittedName>
        <fullName evidence="4">Seven times multi-haem cytochrome CxxCH</fullName>
    </submittedName>
</protein>
<keyword evidence="3" id="KW-1133">Transmembrane helix</keyword>
<keyword evidence="1" id="KW-0732">Signal</keyword>
<organism evidence="4 5">
    <name type="scientific">Candidatus Thermokryptus mobilis</name>
    <dbReference type="NCBI Taxonomy" id="1643428"/>
    <lineage>
        <taxon>Bacteria</taxon>
        <taxon>Pseudomonadati</taxon>
        <taxon>Candidatus Kryptoniota</taxon>
        <taxon>Candidatus Thermokryptus</taxon>
    </lineage>
</organism>
<dbReference type="EMBL" id="FAOO01000001">
    <property type="protein sequence ID" value="CUU00648.1"/>
    <property type="molecule type" value="Genomic_DNA"/>
</dbReference>
<dbReference type="InterPro" id="IPR051829">
    <property type="entry name" value="Multiheme_Cytochr_ET"/>
</dbReference>
<name>A0A0S4MPX2_9BACT</name>
<evidence type="ECO:0000313" key="4">
    <source>
        <dbReference type="EMBL" id="CUU00648.1"/>
    </source>
</evidence>
<feature type="coiled-coil region" evidence="2">
    <location>
        <begin position="415"/>
        <end position="442"/>
    </location>
</feature>
<keyword evidence="3" id="KW-0812">Transmembrane</keyword>
<evidence type="ECO:0000256" key="3">
    <source>
        <dbReference type="SAM" id="Phobius"/>
    </source>
</evidence>
<dbReference type="PANTHER" id="PTHR35038">
    <property type="entry name" value="DISSIMILATORY SULFITE REDUCTASE SIRA"/>
    <property type="match status" value="1"/>
</dbReference>